<protein>
    <submittedName>
        <fullName evidence="1">Uncharacterized protein</fullName>
    </submittedName>
</protein>
<dbReference type="Proteomes" id="UP000320735">
    <property type="component" value="Unassembled WGS sequence"/>
</dbReference>
<comment type="caution">
    <text evidence="1">The sequence shown here is derived from an EMBL/GenBank/DDBJ whole genome shotgun (WGS) entry which is preliminary data.</text>
</comment>
<reference evidence="1 2" key="1">
    <citation type="submission" date="2019-02" db="EMBL/GenBank/DDBJ databases">
        <title>Deep-cultivation of Planctomycetes and their phenomic and genomic characterization uncovers novel biology.</title>
        <authorList>
            <person name="Wiegand S."/>
            <person name="Jogler M."/>
            <person name="Boedeker C."/>
            <person name="Pinto D."/>
            <person name="Vollmers J."/>
            <person name="Rivas-Marin E."/>
            <person name="Kohn T."/>
            <person name="Peeters S.H."/>
            <person name="Heuer A."/>
            <person name="Rast P."/>
            <person name="Oberbeckmann S."/>
            <person name="Bunk B."/>
            <person name="Jeske O."/>
            <person name="Meyerdierks A."/>
            <person name="Storesund J.E."/>
            <person name="Kallscheuer N."/>
            <person name="Luecker S."/>
            <person name="Lage O.M."/>
            <person name="Pohl T."/>
            <person name="Merkel B.J."/>
            <person name="Hornburger P."/>
            <person name="Mueller R.-W."/>
            <person name="Bruemmer F."/>
            <person name="Labrenz M."/>
            <person name="Spormann A.M."/>
            <person name="Op Den Camp H."/>
            <person name="Overmann J."/>
            <person name="Amann R."/>
            <person name="Jetten M.S.M."/>
            <person name="Mascher T."/>
            <person name="Medema M.H."/>
            <person name="Devos D.P."/>
            <person name="Kaster A.-K."/>
            <person name="Ovreas L."/>
            <person name="Rohde M."/>
            <person name="Galperin M.Y."/>
            <person name="Jogler C."/>
        </authorList>
    </citation>
    <scope>NUCLEOTIDE SEQUENCE [LARGE SCALE GENOMIC DNA]</scope>
    <source>
        <strain evidence="1 2">CA54</strain>
    </source>
</reference>
<evidence type="ECO:0000313" key="2">
    <source>
        <dbReference type="Proteomes" id="UP000320735"/>
    </source>
</evidence>
<evidence type="ECO:0000313" key="1">
    <source>
        <dbReference type="EMBL" id="TWU14140.1"/>
    </source>
</evidence>
<proteinExistence type="predicted"/>
<accession>A0A5C6BPK4</accession>
<dbReference type="AlphaFoldDB" id="A0A5C6BPK4"/>
<sequence length="46" mass="5276">MVLCIATENKTNRDSFTVGLFFSIESLARRIKSVRCFLPFYLTASE</sequence>
<gene>
    <name evidence="1" type="ORF">CA54_29830</name>
</gene>
<dbReference type="EMBL" id="SJPP01000001">
    <property type="protein sequence ID" value="TWU14140.1"/>
    <property type="molecule type" value="Genomic_DNA"/>
</dbReference>
<name>A0A5C6BPK4_9PLAN</name>
<organism evidence="1 2">
    <name type="scientific">Symmachiella macrocystis</name>
    <dbReference type="NCBI Taxonomy" id="2527985"/>
    <lineage>
        <taxon>Bacteria</taxon>
        <taxon>Pseudomonadati</taxon>
        <taxon>Planctomycetota</taxon>
        <taxon>Planctomycetia</taxon>
        <taxon>Planctomycetales</taxon>
        <taxon>Planctomycetaceae</taxon>
        <taxon>Symmachiella</taxon>
    </lineage>
</organism>
<keyword evidence="2" id="KW-1185">Reference proteome</keyword>